<keyword evidence="2" id="KW-1185">Reference proteome</keyword>
<sequence length="166" mass="18226">MFILPPSSPCIANLNPWPSTAPSKFSFGIRTFSKITILVGCEFHPTLFSFFPKNNPGDSLGTINAEIPCGPGPPVRAITIYTSESPPLLINVLVPLITYSLSFSFAFVDIEVASLPDPGSVKQYDARNSIFPNFSKYMSLCSCVPNLSTIHVHILLHPFIVCFFQK</sequence>
<protein>
    <submittedName>
        <fullName evidence="1">Uncharacterized protein</fullName>
    </submittedName>
</protein>
<proteinExistence type="predicted"/>
<name>A0A1R0H0T6_9FUNG</name>
<dbReference type="EMBL" id="LSSL01001284">
    <property type="protein sequence ID" value="OLY82730.1"/>
    <property type="molecule type" value="Genomic_DNA"/>
</dbReference>
<dbReference type="Proteomes" id="UP000187455">
    <property type="component" value="Unassembled WGS sequence"/>
</dbReference>
<comment type="caution">
    <text evidence="1">The sequence shown here is derived from an EMBL/GenBank/DDBJ whole genome shotgun (WGS) entry which is preliminary data.</text>
</comment>
<organism evidence="1 2">
    <name type="scientific">Smittium mucronatum</name>
    <dbReference type="NCBI Taxonomy" id="133383"/>
    <lineage>
        <taxon>Eukaryota</taxon>
        <taxon>Fungi</taxon>
        <taxon>Fungi incertae sedis</taxon>
        <taxon>Zoopagomycota</taxon>
        <taxon>Kickxellomycotina</taxon>
        <taxon>Harpellomycetes</taxon>
        <taxon>Harpellales</taxon>
        <taxon>Legeriomycetaceae</taxon>
        <taxon>Smittium</taxon>
    </lineage>
</organism>
<reference evidence="1 2" key="1">
    <citation type="journal article" date="2016" name="Mol. Biol. Evol.">
        <title>Genome-Wide Survey of Gut Fungi (Harpellales) Reveals the First Horizontally Transferred Ubiquitin Gene from a Mosquito Host.</title>
        <authorList>
            <person name="Wang Y."/>
            <person name="White M.M."/>
            <person name="Kvist S."/>
            <person name="Moncalvo J.M."/>
        </authorList>
    </citation>
    <scope>NUCLEOTIDE SEQUENCE [LARGE SCALE GENOMIC DNA]</scope>
    <source>
        <strain evidence="1 2">ALG-7-W6</strain>
    </source>
</reference>
<accession>A0A1R0H0T6</accession>
<gene>
    <name evidence="1" type="ORF">AYI68_g3141</name>
</gene>
<evidence type="ECO:0000313" key="1">
    <source>
        <dbReference type="EMBL" id="OLY82730.1"/>
    </source>
</evidence>
<evidence type="ECO:0000313" key="2">
    <source>
        <dbReference type="Proteomes" id="UP000187455"/>
    </source>
</evidence>
<dbReference type="AlphaFoldDB" id="A0A1R0H0T6"/>